<dbReference type="Pfam" id="PF18962">
    <property type="entry name" value="Por_Secre_tail"/>
    <property type="match status" value="1"/>
</dbReference>
<dbReference type="Proteomes" id="UP000683507">
    <property type="component" value="Chromosome"/>
</dbReference>
<evidence type="ECO:0000259" key="2">
    <source>
        <dbReference type="Pfam" id="PF07675"/>
    </source>
</evidence>
<dbReference type="Gene3D" id="2.60.120.200">
    <property type="match status" value="1"/>
</dbReference>
<evidence type="ECO:0000256" key="1">
    <source>
        <dbReference type="ARBA" id="ARBA00022729"/>
    </source>
</evidence>
<dbReference type="NCBIfam" id="TIGR04183">
    <property type="entry name" value="Por_Secre_tail"/>
    <property type="match status" value="1"/>
</dbReference>
<dbReference type="Pfam" id="PF07675">
    <property type="entry name" value="Cleaved_Adhesin"/>
    <property type="match status" value="1"/>
</dbReference>
<proteinExistence type="predicted"/>
<keyword evidence="5" id="KW-1185">Reference proteome</keyword>
<organism evidence="4 5">
    <name type="scientific">Parvicella tangerina</name>
    <dbReference type="NCBI Taxonomy" id="2829795"/>
    <lineage>
        <taxon>Bacteria</taxon>
        <taxon>Pseudomonadati</taxon>
        <taxon>Bacteroidota</taxon>
        <taxon>Flavobacteriia</taxon>
        <taxon>Flavobacteriales</taxon>
        <taxon>Parvicellaceae</taxon>
        <taxon>Parvicella</taxon>
    </lineage>
</organism>
<dbReference type="InterPro" id="IPR026444">
    <property type="entry name" value="Secre_tail"/>
</dbReference>
<protein>
    <recommendedName>
        <fullName evidence="6">T9SS C-terminal target domain-containing protein</fullName>
    </recommendedName>
</protein>
<evidence type="ECO:0000313" key="4">
    <source>
        <dbReference type="EMBL" id="CAG5078002.1"/>
    </source>
</evidence>
<dbReference type="AlphaFoldDB" id="A0A916JKQ0"/>
<gene>
    <name evidence="4" type="ORF">CRYO30217_00540</name>
</gene>
<evidence type="ECO:0000259" key="3">
    <source>
        <dbReference type="Pfam" id="PF18962"/>
    </source>
</evidence>
<dbReference type="EMBL" id="OU015584">
    <property type="protein sequence ID" value="CAG5078002.1"/>
    <property type="molecule type" value="Genomic_DNA"/>
</dbReference>
<feature type="domain" description="Secretion system C-terminal sorting" evidence="3">
    <location>
        <begin position="227"/>
        <end position="291"/>
    </location>
</feature>
<evidence type="ECO:0000313" key="5">
    <source>
        <dbReference type="Proteomes" id="UP000683507"/>
    </source>
</evidence>
<dbReference type="InterPro" id="IPR011628">
    <property type="entry name" value="Cleaved_adhesin"/>
</dbReference>
<name>A0A916JKQ0_9FLAO</name>
<evidence type="ECO:0008006" key="6">
    <source>
        <dbReference type="Google" id="ProtNLM"/>
    </source>
</evidence>
<dbReference type="KEGG" id="ptan:CRYO30217_00540"/>
<dbReference type="NCBIfam" id="NF038128">
    <property type="entry name" value="choice_anch_J"/>
    <property type="match status" value="1"/>
</dbReference>
<sequence>MSFKKNYHLPLNLLTLLPYTQHMRYILLTILIAFRIVFLGQTTVLSEDFNDGFPAGWQLFDNDGLTPNSSAGVNFIDEAFVVAEDYDSTGVGDSILVATSWFDEPGEADNWLILPNVTLGSYGNYVSFDAKSVDASHPDGLEVRVSTGGVDLWQFFTLDTVAYGNVAMSPNWTNYTISLDSLGIANQSVFIAFRHISTDNYILALDNIEVTIDDPVSVTENENAFTIYPNPSDNGIFYTDLNQNTSYEVFSVSGKLMDKGTIQGNTLNLSHLQSGVYFCKANNSNPRKIIIQ</sequence>
<feature type="domain" description="Cleaved adhesin" evidence="2">
    <location>
        <begin position="43"/>
        <end position="210"/>
    </location>
</feature>
<accession>A0A916JKQ0</accession>
<reference evidence="4" key="1">
    <citation type="submission" date="2021-04" db="EMBL/GenBank/DDBJ databases">
        <authorList>
            <person name="Rodrigo-Torres L."/>
            <person name="Arahal R. D."/>
            <person name="Lucena T."/>
        </authorList>
    </citation>
    <scope>NUCLEOTIDE SEQUENCE</scope>
    <source>
        <strain evidence="4">AS29M-1</strain>
    </source>
</reference>
<keyword evidence="1" id="KW-0732">Signal</keyword>